<evidence type="ECO:0000313" key="2">
    <source>
        <dbReference type="Proteomes" id="UP001327027"/>
    </source>
</evidence>
<dbReference type="EMBL" id="JAYKLX010000011">
    <property type="protein sequence ID" value="MEB3348008.1"/>
    <property type="molecule type" value="Genomic_DNA"/>
</dbReference>
<evidence type="ECO:0000313" key="1">
    <source>
        <dbReference type="EMBL" id="MEB3348008.1"/>
    </source>
</evidence>
<gene>
    <name evidence="1" type="ORF">U6A24_21210</name>
</gene>
<protein>
    <recommendedName>
        <fullName evidence="3">Natural product</fullName>
    </recommendedName>
</protein>
<organism evidence="1 2">
    <name type="scientific">Aquimarina gracilis</name>
    <dbReference type="NCBI Taxonomy" id="874422"/>
    <lineage>
        <taxon>Bacteria</taxon>
        <taxon>Pseudomonadati</taxon>
        <taxon>Bacteroidota</taxon>
        <taxon>Flavobacteriia</taxon>
        <taxon>Flavobacteriales</taxon>
        <taxon>Flavobacteriaceae</taxon>
        <taxon>Aquimarina</taxon>
    </lineage>
</organism>
<proteinExistence type="predicted"/>
<accession>A0ABU6A1J3</accession>
<sequence>MKTKKKLSLNKMSIAQLDTIKGGQIIDPFRQFTGGSESEQPVGGGGICYSDTPTSCIYCV</sequence>
<dbReference type="Proteomes" id="UP001327027">
    <property type="component" value="Unassembled WGS sequence"/>
</dbReference>
<evidence type="ECO:0008006" key="3">
    <source>
        <dbReference type="Google" id="ProtNLM"/>
    </source>
</evidence>
<name>A0ABU6A1J3_9FLAO</name>
<reference evidence="1 2" key="1">
    <citation type="journal article" date="2013" name="Int. J. Syst. Evol. Microbiol.">
        <title>Aquimarina gracilis sp. nov., isolated from the gut microflora of a mussel, Mytilus coruscus, and emended description of Aquimarina spongiae.</title>
        <authorList>
            <person name="Park S.C."/>
            <person name="Choe H.N."/>
            <person name="Baik K.S."/>
            <person name="Seong C.N."/>
        </authorList>
    </citation>
    <scope>NUCLEOTIDE SEQUENCE [LARGE SCALE GENOMIC DNA]</scope>
    <source>
        <strain evidence="1 2">PSC32</strain>
    </source>
</reference>
<keyword evidence="2" id="KW-1185">Reference proteome</keyword>
<comment type="caution">
    <text evidence="1">The sequence shown here is derived from an EMBL/GenBank/DDBJ whole genome shotgun (WGS) entry which is preliminary data.</text>
</comment>
<dbReference type="RefSeq" id="WP_324182032.1">
    <property type="nucleotide sequence ID" value="NZ_BAABAW010000006.1"/>
</dbReference>